<comment type="cofactor">
    <cofactor evidence="2">
        <name>K(+)</name>
        <dbReference type="ChEBI" id="CHEBI:29103"/>
    </cofactor>
</comment>
<dbReference type="NCBIfam" id="TIGR00671">
    <property type="entry name" value="baf"/>
    <property type="match status" value="1"/>
</dbReference>
<evidence type="ECO:0000256" key="3">
    <source>
        <dbReference type="ARBA" id="ARBA00004496"/>
    </source>
</evidence>
<name>A0A6S6T2L5_9GAMM</name>
<keyword evidence="13 16" id="KW-0173">Coenzyme A biosynthesis</keyword>
<keyword evidence="8 16" id="KW-0808">Transferase</keyword>
<dbReference type="CDD" id="cd24015">
    <property type="entry name" value="ASKHA_NBD_PanK-III"/>
    <property type="match status" value="1"/>
</dbReference>
<comment type="similarity">
    <text evidence="14 16">Belongs to the type III pantothenate kinase family.</text>
</comment>
<evidence type="ECO:0000256" key="2">
    <source>
        <dbReference type="ARBA" id="ARBA00001958"/>
    </source>
</evidence>
<evidence type="ECO:0000256" key="11">
    <source>
        <dbReference type="ARBA" id="ARBA00022840"/>
    </source>
</evidence>
<keyword evidence="12 16" id="KW-0630">Potassium</keyword>
<reference evidence="17" key="1">
    <citation type="submission" date="2020-01" db="EMBL/GenBank/DDBJ databases">
        <authorList>
            <person name="Meier V. D."/>
            <person name="Meier V D."/>
        </authorList>
    </citation>
    <scope>NUCLEOTIDE SEQUENCE</scope>
    <source>
        <strain evidence="17">HLG_WM_MAG_09</strain>
    </source>
</reference>
<accession>A0A6S6T2L5</accession>
<feature type="binding site" evidence="16">
    <location>
        <begin position="13"/>
        <end position="20"/>
    </location>
    <ligand>
        <name>ATP</name>
        <dbReference type="ChEBI" id="CHEBI:30616"/>
    </ligand>
</feature>
<evidence type="ECO:0000256" key="8">
    <source>
        <dbReference type="ARBA" id="ARBA00022679"/>
    </source>
</evidence>
<dbReference type="UniPathway" id="UPA00241">
    <property type="reaction ID" value="UER00352"/>
</dbReference>
<dbReference type="SUPFAM" id="SSF53067">
    <property type="entry name" value="Actin-like ATPase domain"/>
    <property type="match status" value="2"/>
</dbReference>
<dbReference type="PANTHER" id="PTHR34265:SF1">
    <property type="entry name" value="TYPE III PANTOTHENATE KINASE"/>
    <property type="match status" value="1"/>
</dbReference>
<dbReference type="EC" id="2.7.1.33" evidence="6 16"/>
<feature type="binding site" evidence="16">
    <location>
        <position position="134"/>
    </location>
    <ligand>
        <name>K(+)</name>
        <dbReference type="ChEBI" id="CHEBI:29103"/>
    </ligand>
</feature>
<evidence type="ECO:0000256" key="9">
    <source>
        <dbReference type="ARBA" id="ARBA00022741"/>
    </source>
</evidence>
<keyword evidence="7 16" id="KW-0963">Cytoplasm</keyword>
<dbReference type="HAMAP" id="MF_01274">
    <property type="entry name" value="Pantothen_kinase_3"/>
    <property type="match status" value="1"/>
</dbReference>
<comment type="catalytic activity">
    <reaction evidence="1 16">
        <text>(R)-pantothenate + ATP = (R)-4'-phosphopantothenate + ADP + H(+)</text>
        <dbReference type="Rhea" id="RHEA:16373"/>
        <dbReference type="ChEBI" id="CHEBI:10986"/>
        <dbReference type="ChEBI" id="CHEBI:15378"/>
        <dbReference type="ChEBI" id="CHEBI:29032"/>
        <dbReference type="ChEBI" id="CHEBI:30616"/>
        <dbReference type="ChEBI" id="CHEBI:456216"/>
        <dbReference type="EC" id="2.7.1.33"/>
    </reaction>
</comment>
<evidence type="ECO:0000313" key="17">
    <source>
        <dbReference type="EMBL" id="CAA6809383.1"/>
    </source>
</evidence>
<keyword evidence="9 16" id="KW-0547">Nucleotide-binding</keyword>
<evidence type="ECO:0000256" key="10">
    <source>
        <dbReference type="ARBA" id="ARBA00022777"/>
    </source>
</evidence>
<comment type="subunit">
    <text evidence="5 16">Homodimer.</text>
</comment>
<dbReference type="GO" id="GO:0005737">
    <property type="term" value="C:cytoplasm"/>
    <property type="evidence" value="ECO:0007669"/>
    <property type="project" value="UniProtKB-SubCell"/>
</dbReference>
<evidence type="ECO:0000256" key="12">
    <source>
        <dbReference type="ARBA" id="ARBA00022958"/>
    </source>
</evidence>
<dbReference type="PANTHER" id="PTHR34265">
    <property type="entry name" value="TYPE III PANTOTHENATE KINASE"/>
    <property type="match status" value="1"/>
</dbReference>
<evidence type="ECO:0000256" key="6">
    <source>
        <dbReference type="ARBA" id="ARBA00012102"/>
    </source>
</evidence>
<dbReference type="GO" id="GO:0004594">
    <property type="term" value="F:pantothenate kinase activity"/>
    <property type="evidence" value="ECO:0007669"/>
    <property type="project" value="UniProtKB-UniRule"/>
</dbReference>
<dbReference type="AlphaFoldDB" id="A0A6S6T2L5"/>
<keyword evidence="16" id="KW-0479">Metal-binding</keyword>
<feature type="binding site" evidence="16">
    <location>
        <position position="190"/>
    </location>
    <ligand>
        <name>substrate</name>
    </ligand>
</feature>
<comment type="pathway">
    <text evidence="4 16">Cofactor biosynthesis; coenzyme A biosynthesis; CoA from (R)-pantothenate: step 1/5.</text>
</comment>
<proteinExistence type="inferred from homology"/>
<dbReference type="GO" id="GO:0015937">
    <property type="term" value="P:coenzyme A biosynthetic process"/>
    <property type="evidence" value="ECO:0007669"/>
    <property type="project" value="UniProtKB-UniRule"/>
</dbReference>
<feature type="active site" description="Proton acceptor" evidence="16">
    <location>
        <position position="113"/>
    </location>
</feature>
<comment type="subcellular location">
    <subcellularLocation>
        <location evidence="3 16">Cytoplasm</location>
    </subcellularLocation>
</comment>
<evidence type="ECO:0000256" key="7">
    <source>
        <dbReference type="ARBA" id="ARBA00022490"/>
    </source>
</evidence>
<comment type="function">
    <text evidence="16">Catalyzes the phosphorylation of pantothenate (Pan), the first step in CoA biosynthesis.</text>
</comment>
<keyword evidence="10 16" id="KW-0418">Kinase</keyword>
<sequence length="259" mass="27724">MREEITFNTLLVDAGNTRLKWSYLQDGERSEQQASTYAEGMTVVRAAESTLTAILQKSDVQRMVVVHVLGDEFSSALKLFCQSNHCELLLVSSAADTYGIKLAYPNPAHLGADRLVGLAAARALSAGKAAIIVDCGTAVTVDAITADNVHLGGLITPGLNLLQRALFQHTQAKHMDTSLVDDPQIFTDNTAAAIGSGCLFSLVGTIEGICQRMQHQMAEQPLKIICGGDAARLHQWLGDGFVLQPAALMDGLQAIAEYE</sequence>
<evidence type="ECO:0000256" key="15">
    <source>
        <dbReference type="ARBA" id="ARBA00040883"/>
    </source>
</evidence>
<protein>
    <recommendedName>
        <fullName evidence="15 16">Type III pantothenate kinase</fullName>
        <ecNumber evidence="6 16">2.7.1.33</ecNumber>
    </recommendedName>
    <alternativeName>
        <fullName evidence="16">PanK-III</fullName>
    </alternativeName>
    <alternativeName>
        <fullName evidence="16">Pantothenic acid kinase</fullName>
    </alternativeName>
</protein>
<dbReference type="GO" id="GO:0005524">
    <property type="term" value="F:ATP binding"/>
    <property type="evidence" value="ECO:0007669"/>
    <property type="project" value="UniProtKB-UniRule"/>
</dbReference>
<dbReference type="Gene3D" id="3.30.420.40">
    <property type="match status" value="2"/>
</dbReference>
<dbReference type="GO" id="GO:0046872">
    <property type="term" value="F:metal ion binding"/>
    <property type="evidence" value="ECO:0007669"/>
    <property type="project" value="UniProtKB-KW"/>
</dbReference>
<evidence type="ECO:0000256" key="16">
    <source>
        <dbReference type="HAMAP-Rule" id="MF_01274"/>
    </source>
</evidence>
<keyword evidence="11 16" id="KW-0067">ATP-binding</keyword>
<feature type="binding site" evidence="16">
    <location>
        <position position="104"/>
    </location>
    <ligand>
        <name>substrate</name>
    </ligand>
</feature>
<dbReference type="EMBL" id="CACVAT010000134">
    <property type="protein sequence ID" value="CAA6809383.1"/>
    <property type="molecule type" value="Genomic_DNA"/>
</dbReference>
<evidence type="ECO:0000256" key="13">
    <source>
        <dbReference type="ARBA" id="ARBA00022993"/>
    </source>
</evidence>
<feature type="binding site" evidence="16">
    <location>
        <begin position="111"/>
        <end position="114"/>
    </location>
    <ligand>
        <name>substrate</name>
    </ligand>
</feature>
<dbReference type="InterPro" id="IPR043129">
    <property type="entry name" value="ATPase_NBD"/>
</dbReference>
<evidence type="ECO:0000256" key="1">
    <source>
        <dbReference type="ARBA" id="ARBA00001206"/>
    </source>
</evidence>
<dbReference type="InterPro" id="IPR004619">
    <property type="entry name" value="Type_III_PanK"/>
</dbReference>
<evidence type="ECO:0000256" key="14">
    <source>
        <dbReference type="ARBA" id="ARBA00038036"/>
    </source>
</evidence>
<dbReference type="Pfam" id="PF03309">
    <property type="entry name" value="Pan_kinase"/>
    <property type="match status" value="1"/>
</dbReference>
<organism evidence="17">
    <name type="scientific">uncultured Thiotrichaceae bacterium</name>
    <dbReference type="NCBI Taxonomy" id="298394"/>
    <lineage>
        <taxon>Bacteria</taxon>
        <taxon>Pseudomonadati</taxon>
        <taxon>Pseudomonadota</taxon>
        <taxon>Gammaproteobacteria</taxon>
        <taxon>Thiotrichales</taxon>
        <taxon>Thiotrichaceae</taxon>
        <taxon>environmental samples</taxon>
    </lineage>
</organism>
<gene>
    <name evidence="16" type="primary">coaX</name>
    <name evidence="17" type="ORF">HELGO_WM32190</name>
</gene>
<comment type="cofactor">
    <cofactor evidence="16">
        <name>NH4(+)</name>
        <dbReference type="ChEBI" id="CHEBI:28938"/>
    </cofactor>
    <cofactor evidence="16">
        <name>K(+)</name>
        <dbReference type="ChEBI" id="CHEBI:29103"/>
    </cofactor>
    <text evidence="16">A monovalent cation. Ammonium or potassium.</text>
</comment>
<evidence type="ECO:0000256" key="4">
    <source>
        <dbReference type="ARBA" id="ARBA00005225"/>
    </source>
</evidence>
<feature type="binding site" evidence="16">
    <location>
        <position position="137"/>
    </location>
    <ligand>
        <name>ATP</name>
        <dbReference type="ChEBI" id="CHEBI:30616"/>
    </ligand>
</feature>
<evidence type="ECO:0000256" key="5">
    <source>
        <dbReference type="ARBA" id="ARBA00011738"/>
    </source>
</evidence>